<organism evidence="3 4">
    <name type="scientific">Fusarium solani</name>
    <name type="common">Filamentous fungus</name>
    <dbReference type="NCBI Taxonomy" id="169388"/>
    <lineage>
        <taxon>Eukaryota</taxon>
        <taxon>Fungi</taxon>
        <taxon>Dikarya</taxon>
        <taxon>Ascomycota</taxon>
        <taxon>Pezizomycotina</taxon>
        <taxon>Sordariomycetes</taxon>
        <taxon>Hypocreomycetidae</taxon>
        <taxon>Hypocreales</taxon>
        <taxon>Nectriaceae</taxon>
        <taxon>Fusarium</taxon>
        <taxon>Fusarium solani species complex</taxon>
    </lineage>
</organism>
<evidence type="ECO:0000313" key="4">
    <source>
        <dbReference type="Proteomes" id="UP000736672"/>
    </source>
</evidence>
<evidence type="ECO:0000256" key="1">
    <source>
        <dbReference type="SAM" id="Coils"/>
    </source>
</evidence>
<dbReference type="EMBL" id="JAGTJS010000014">
    <property type="protein sequence ID" value="KAH7248319.1"/>
    <property type="molecule type" value="Genomic_DNA"/>
</dbReference>
<accession>A0A9P9H150</accession>
<protein>
    <submittedName>
        <fullName evidence="3">Uncharacterized protein</fullName>
    </submittedName>
</protein>
<gene>
    <name evidence="3" type="ORF">B0J15DRAFT_468327</name>
</gene>
<dbReference type="AlphaFoldDB" id="A0A9P9H150"/>
<keyword evidence="4" id="KW-1185">Reference proteome</keyword>
<keyword evidence="1" id="KW-0175">Coiled coil</keyword>
<feature type="region of interest" description="Disordered" evidence="2">
    <location>
        <begin position="100"/>
        <end position="128"/>
    </location>
</feature>
<evidence type="ECO:0000256" key="2">
    <source>
        <dbReference type="SAM" id="MobiDB-lite"/>
    </source>
</evidence>
<feature type="coiled-coil region" evidence="1">
    <location>
        <begin position="25"/>
        <end position="91"/>
    </location>
</feature>
<evidence type="ECO:0000313" key="3">
    <source>
        <dbReference type="EMBL" id="KAH7248319.1"/>
    </source>
</evidence>
<dbReference type="Proteomes" id="UP000736672">
    <property type="component" value="Unassembled WGS sequence"/>
</dbReference>
<comment type="caution">
    <text evidence="3">The sequence shown here is derived from an EMBL/GenBank/DDBJ whole genome shotgun (WGS) entry which is preliminary data.</text>
</comment>
<reference evidence="3" key="1">
    <citation type="journal article" date="2021" name="Nat. Commun.">
        <title>Genetic determinants of endophytism in the Arabidopsis root mycobiome.</title>
        <authorList>
            <person name="Mesny F."/>
            <person name="Miyauchi S."/>
            <person name="Thiergart T."/>
            <person name="Pickel B."/>
            <person name="Atanasova L."/>
            <person name="Karlsson M."/>
            <person name="Huettel B."/>
            <person name="Barry K.W."/>
            <person name="Haridas S."/>
            <person name="Chen C."/>
            <person name="Bauer D."/>
            <person name="Andreopoulos W."/>
            <person name="Pangilinan J."/>
            <person name="LaButti K."/>
            <person name="Riley R."/>
            <person name="Lipzen A."/>
            <person name="Clum A."/>
            <person name="Drula E."/>
            <person name="Henrissat B."/>
            <person name="Kohler A."/>
            <person name="Grigoriev I.V."/>
            <person name="Martin F.M."/>
            <person name="Hacquard S."/>
        </authorList>
    </citation>
    <scope>NUCLEOTIDE SEQUENCE</scope>
    <source>
        <strain evidence="3">FSSC 5 MPI-SDFR-AT-0091</strain>
    </source>
</reference>
<sequence length="128" mass="14923">MDYDRHTDKDLYALKELLEDPLLQIQVLETKLDEHKEALREIIAQKTQLLGERDNTIKTLCLHNFSLHQTISQITEEKEHLQEINNDLYRQLECLSGTTWQYSGGNVKKRKRGPFEDGRTPSEAPSET</sequence>
<name>A0A9P9H150_FUSSL</name>
<proteinExistence type="predicted"/>